<evidence type="ECO:0000313" key="2">
    <source>
        <dbReference type="EMBL" id="PPQ90352.1"/>
    </source>
</evidence>
<feature type="compositionally biased region" description="Polar residues" evidence="1">
    <location>
        <begin position="34"/>
        <end position="52"/>
    </location>
</feature>
<reference evidence="2 3" key="1">
    <citation type="journal article" date="2018" name="Evol. Lett.">
        <title>Horizontal gene cluster transfer increased hallucinogenic mushroom diversity.</title>
        <authorList>
            <person name="Reynolds H.T."/>
            <person name="Vijayakumar V."/>
            <person name="Gluck-Thaler E."/>
            <person name="Korotkin H.B."/>
            <person name="Matheny P.B."/>
            <person name="Slot J.C."/>
        </authorList>
    </citation>
    <scope>NUCLEOTIDE SEQUENCE [LARGE SCALE GENOMIC DNA]</scope>
    <source>
        <strain evidence="2 3">2631</strain>
    </source>
</reference>
<feature type="region of interest" description="Disordered" evidence="1">
    <location>
        <begin position="1"/>
        <end position="112"/>
    </location>
</feature>
<dbReference type="STRING" id="93625.A0A409XHW3"/>
<dbReference type="EMBL" id="NHYD01001644">
    <property type="protein sequence ID" value="PPQ90352.1"/>
    <property type="molecule type" value="Genomic_DNA"/>
</dbReference>
<protein>
    <submittedName>
        <fullName evidence="2">Uncharacterized protein</fullName>
    </submittedName>
</protein>
<gene>
    <name evidence="2" type="ORF">CVT25_007754</name>
</gene>
<dbReference type="InParanoid" id="A0A409XHW3"/>
<dbReference type="AlphaFoldDB" id="A0A409XHW3"/>
<sequence>MLTNESECYENDQLSGPCLPESMGRRASPVLFGSSPSLGSYPTYLQSDPNLSDQEEENDRDALDVANVPMSSSPPDFTSSSPYSYGSTESEETSTSNSSLSSSPADPSTSEGFGQKLHQLLLVALKERKLRDRTNFSFYSDSSLSRTPEISSFSCFEKWEDNEKNDSGSLKASTPTLSYGEISPINFEDSQNLISPQYSTSNQKIKRPAKYRIIKRAQSNEMLETDIQTPCKRQKHGRDASIHAHDRIYARRTASIRRADSLKSIDSDYRRTPLGTLSEWVPTAPATPIPTSKQIKSVSESLLTPVPVIAPPVDHVAKLPMTSEIFAKLCLKRLLEREAGGRQADGLPSGISARPPPYMLHDRRKDNLFDDDGECSVEDDIRFNWETVIGLGPKRRKTIVAWLLHVLPVRTPRITAAAPSVSPSPPFSLLSSGSSSQSSLSSESSYSGTGDNLYDQLHNSAETRFHAVWMFLRFFFLTMPPDLQMKSSDGKSGTSKASNAHASKTLEQEGLGLISWDMAVACLSLSVKFHRDFLNPLVPVYAQEYVTLAPHNLSHEDLEAAHRDILSAFDYRLGITPQPVMDQLWLALPSLRSLLDFEGGWKKTILTTWSHLYDFLREPDVQRFPISMLTAVSLMDGILGTLIHHYRCEAFSGDMYVKNGLQDSSNEESFDTRAVWGECKDRAKEDVEGVFYDIQALIGVTDVYRFTISH</sequence>
<dbReference type="Proteomes" id="UP000283269">
    <property type="component" value="Unassembled WGS sequence"/>
</dbReference>
<dbReference type="OrthoDB" id="3250555at2759"/>
<evidence type="ECO:0000313" key="3">
    <source>
        <dbReference type="Proteomes" id="UP000283269"/>
    </source>
</evidence>
<name>A0A409XHW3_PSICY</name>
<evidence type="ECO:0000256" key="1">
    <source>
        <dbReference type="SAM" id="MobiDB-lite"/>
    </source>
</evidence>
<keyword evidence="3" id="KW-1185">Reference proteome</keyword>
<proteinExistence type="predicted"/>
<accession>A0A409XHW3</accession>
<feature type="compositionally biased region" description="Low complexity" evidence="1">
    <location>
        <begin position="69"/>
        <end position="111"/>
    </location>
</feature>
<feature type="compositionally biased region" description="Low complexity" evidence="1">
    <location>
        <begin position="427"/>
        <end position="445"/>
    </location>
</feature>
<organism evidence="2 3">
    <name type="scientific">Psilocybe cyanescens</name>
    <dbReference type="NCBI Taxonomy" id="93625"/>
    <lineage>
        <taxon>Eukaryota</taxon>
        <taxon>Fungi</taxon>
        <taxon>Dikarya</taxon>
        <taxon>Basidiomycota</taxon>
        <taxon>Agaricomycotina</taxon>
        <taxon>Agaricomycetes</taxon>
        <taxon>Agaricomycetidae</taxon>
        <taxon>Agaricales</taxon>
        <taxon>Agaricineae</taxon>
        <taxon>Strophariaceae</taxon>
        <taxon>Psilocybe</taxon>
    </lineage>
</organism>
<feature type="region of interest" description="Disordered" evidence="1">
    <location>
        <begin position="417"/>
        <end position="445"/>
    </location>
</feature>
<comment type="caution">
    <text evidence="2">The sequence shown here is derived from an EMBL/GenBank/DDBJ whole genome shotgun (WGS) entry which is preliminary data.</text>
</comment>